<protein>
    <submittedName>
        <fullName evidence="1">Uncharacterized protein</fullName>
    </submittedName>
</protein>
<accession>Q0A6T8</accession>
<evidence type="ECO:0000313" key="2">
    <source>
        <dbReference type="Proteomes" id="UP000001962"/>
    </source>
</evidence>
<dbReference type="KEGG" id="aeh:Mlg_2107"/>
<keyword evidence="2" id="KW-1185">Reference proteome</keyword>
<dbReference type="Proteomes" id="UP000001962">
    <property type="component" value="Chromosome"/>
</dbReference>
<evidence type="ECO:0000313" key="1">
    <source>
        <dbReference type="EMBL" id="ABI57449.1"/>
    </source>
</evidence>
<sequence>MALAGGLIILLLGAGLFAAALGTTPAIYRL</sequence>
<name>Q0A6T8_ALKEH</name>
<dbReference type="HOGENOM" id="CLU_3401825_0_0_6"/>
<dbReference type="AlphaFoldDB" id="Q0A6T8"/>
<dbReference type="EMBL" id="CP000453">
    <property type="protein sequence ID" value="ABI57449.1"/>
    <property type="molecule type" value="Genomic_DNA"/>
</dbReference>
<reference evidence="2" key="1">
    <citation type="submission" date="2006-08" db="EMBL/GenBank/DDBJ databases">
        <title>Complete sequence of Alkalilimnicola ehrilichei MLHE-1.</title>
        <authorList>
            <person name="Copeland A."/>
            <person name="Lucas S."/>
            <person name="Lapidus A."/>
            <person name="Barry K."/>
            <person name="Detter J.C."/>
            <person name="Glavina del Rio T."/>
            <person name="Hammon N."/>
            <person name="Israni S."/>
            <person name="Dalin E."/>
            <person name="Tice H."/>
            <person name="Pitluck S."/>
            <person name="Sims D."/>
            <person name="Brettin T."/>
            <person name="Bruce D."/>
            <person name="Han C."/>
            <person name="Tapia R."/>
            <person name="Gilna P."/>
            <person name="Schmutz J."/>
            <person name="Larimer F."/>
            <person name="Land M."/>
            <person name="Hauser L."/>
            <person name="Kyrpides N."/>
            <person name="Mikhailova N."/>
            <person name="Oremland R.S."/>
            <person name="Hoeft S.E."/>
            <person name="Switzer-Blum J."/>
            <person name="Kulp T."/>
            <person name="King G."/>
            <person name="Tabita R."/>
            <person name="Witte B."/>
            <person name="Santini J.M."/>
            <person name="Basu P."/>
            <person name="Hollibaugh J.T."/>
            <person name="Xie G."/>
            <person name="Stolz J.F."/>
            <person name="Richardson P."/>
        </authorList>
    </citation>
    <scope>NUCLEOTIDE SEQUENCE [LARGE SCALE GENOMIC DNA]</scope>
    <source>
        <strain evidence="2">ATCC BAA-1101 / DSM 17681 / MLHE-1</strain>
    </source>
</reference>
<gene>
    <name evidence="1" type="ordered locus">Mlg_2107</name>
</gene>
<proteinExistence type="predicted"/>
<organism evidence="1 2">
    <name type="scientific">Alkalilimnicola ehrlichii (strain ATCC BAA-1101 / DSM 17681 / MLHE-1)</name>
    <dbReference type="NCBI Taxonomy" id="187272"/>
    <lineage>
        <taxon>Bacteria</taxon>
        <taxon>Pseudomonadati</taxon>
        <taxon>Pseudomonadota</taxon>
        <taxon>Gammaproteobacteria</taxon>
        <taxon>Chromatiales</taxon>
        <taxon>Ectothiorhodospiraceae</taxon>
        <taxon>Alkalilimnicola</taxon>
    </lineage>
</organism>